<dbReference type="Proteomes" id="UP000536773">
    <property type="component" value="Unassembled WGS sequence"/>
</dbReference>
<dbReference type="EMBL" id="JABBJH010000003">
    <property type="protein sequence ID" value="NMK38481.1"/>
    <property type="molecule type" value="Genomic_DNA"/>
</dbReference>
<comment type="caution">
    <text evidence="1">The sequence shown here is derived from an EMBL/GenBank/DDBJ whole genome shotgun (WGS) entry which is preliminary data.</text>
</comment>
<evidence type="ECO:0000313" key="1">
    <source>
        <dbReference type="EMBL" id="NMK38481.1"/>
    </source>
</evidence>
<accession>A0A848ENI7</accession>
<proteinExistence type="predicted"/>
<protein>
    <submittedName>
        <fullName evidence="1">Uncharacterized protein</fullName>
    </submittedName>
</protein>
<organism evidence="1 2">
    <name type="scientific">Megasphaera elsdenii</name>
    <dbReference type="NCBI Taxonomy" id="907"/>
    <lineage>
        <taxon>Bacteria</taxon>
        <taxon>Bacillati</taxon>
        <taxon>Bacillota</taxon>
        <taxon>Negativicutes</taxon>
        <taxon>Veillonellales</taxon>
        <taxon>Veillonellaceae</taxon>
        <taxon>Megasphaera</taxon>
    </lineage>
</organism>
<name>A0A848ENI7_MEGEL</name>
<reference evidence="1 2" key="1">
    <citation type="submission" date="2020-04" db="EMBL/GenBank/DDBJ databases">
        <authorList>
            <person name="Hitch T.C.A."/>
            <person name="Wylensek D."/>
            <person name="Clavel T."/>
        </authorList>
    </citation>
    <scope>NUCLEOTIDE SEQUENCE [LARGE SCALE GENOMIC DNA]</scope>
    <source>
        <strain evidence="1 2">WCA-386-APC-2A</strain>
    </source>
</reference>
<dbReference type="RefSeq" id="WP_169013271.1">
    <property type="nucleotide sequence ID" value="NZ_JABBJH010000003.1"/>
</dbReference>
<sequence length="82" mass="9614">MKEIKDLMYYHSEILTSEEETTIKYSKARALDAAKYLERFCLYFKLDNPDCQGCPFNSVGCCLLYIPETWGVTQKFPKKDNE</sequence>
<evidence type="ECO:0000313" key="2">
    <source>
        <dbReference type="Proteomes" id="UP000536773"/>
    </source>
</evidence>
<gene>
    <name evidence="1" type="ORF">HG933_03630</name>
</gene>
<dbReference type="AlphaFoldDB" id="A0A848ENI7"/>